<dbReference type="InterPro" id="IPR050177">
    <property type="entry name" value="Lipid_A_modif_metabolic_enz"/>
</dbReference>
<dbReference type="InterPro" id="IPR036291">
    <property type="entry name" value="NAD(P)-bd_dom_sf"/>
</dbReference>
<dbReference type="SUPFAM" id="SSF51735">
    <property type="entry name" value="NAD(P)-binding Rossmann-fold domains"/>
    <property type="match status" value="1"/>
</dbReference>
<evidence type="ECO:0000313" key="2">
    <source>
        <dbReference type="EMBL" id="CAB4597923.1"/>
    </source>
</evidence>
<name>A0A6J6GE93_9ZZZZ</name>
<proteinExistence type="predicted"/>
<gene>
    <name evidence="2" type="ORF">UFOPK1493_04120</name>
</gene>
<dbReference type="EMBL" id="CAEZSR010000288">
    <property type="protein sequence ID" value="CAB4597923.1"/>
    <property type="molecule type" value="Genomic_DNA"/>
</dbReference>
<dbReference type="Gene3D" id="3.40.50.720">
    <property type="entry name" value="NAD(P)-binding Rossmann-like Domain"/>
    <property type="match status" value="1"/>
</dbReference>
<sequence>MHALVLGGSVFIGRQLVDTLLLRGVRVTVLHRGFTPTDLPDDVERILVDRTDLGALAGVLGEREWDAVFDVSGHVMAAGGLDVERHLDLFADRVGHYVYVSSIMAYDQSMVGIAPWSEDYPTDRSGPTTYGGFKAMFEAALLARHERRQFPVTIVRPAAVYGPRNNVFDMETPMFLRLLQERPILLPHSGLVTASYGHVEDLCEAMVSLVGNRRALGEVFNITAGAVTTRRYVELLARIVGKQPHIVEVPDHRLRELPPRVFGHLFSARHHAVLSTDKARQLLGFEPRFDVRAGHLHTYKWFLHRGYDLLEAPLVDPVWRATWDFAAEDAAVALLRR</sequence>
<dbReference type="InterPro" id="IPR001509">
    <property type="entry name" value="Epimerase_deHydtase"/>
</dbReference>
<feature type="domain" description="NAD-dependent epimerase/dehydratase" evidence="1">
    <location>
        <begin position="3"/>
        <end position="222"/>
    </location>
</feature>
<dbReference type="PANTHER" id="PTHR43245">
    <property type="entry name" value="BIFUNCTIONAL POLYMYXIN RESISTANCE PROTEIN ARNA"/>
    <property type="match status" value="1"/>
</dbReference>
<evidence type="ECO:0000259" key="1">
    <source>
        <dbReference type="Pfam" id="PF01370"/>
    </source>
</evidence>
<dbReference type="AlphaFoldDB" id="A0A6J6GE93"/>
<dbReference type="Pfam" id="PF01370">
    <property type="entry name" value="Epimerase"/>
    <property type="match status" value="1"/>
</dbReference>
<accession>A0A6J6GE93</accession>
<reference evidence="2" key="1">
    <citation type="submission" date="2020-05" db="EMBL/GenBank/DDBJ databases">
        <authorList>
            <person name="Chiriac C."/>
            <person name="Salcher M."/>
            <person name="Ghai R."/>
            <person name="Kavagutti S V."/>
        </authorList>
    </citation>
    <scope>NUCLEOTIDE SEQUENCE</scope>
</reference>
<protein>
    <submittedName>
        <fullName evidence="2">Unannotated protein</fullName>
    </submittedName>
</protein>
<organism evidence="2">
    <name type="scientific">freshwater metagenome</name>
    <dbReference type="NCBI Taxonomy" id="449393"/>
    <lineage>
        <taxon>unclassified sequences</taxon>
        <taxon>metagenomes</taxon>
        <taxon>ecological metagenomes</taxon>
    </lineage>
</organism>